<evidence type="ECO:0000256" key="2">
    <source>
        <dbReference type="ARBA" id="ARBA00023125"/>
    </source>
</evidence>
<proteinExistence type="predicted"/>
<dbReference type="SMART" id="SM00418">
    <property type="entry name" value="HTH_ARSR"/>
    <property type="match status" value="1"/>
</dbReference>
<dbReference type="InterPro" id="IPR036390">
    <property type="entry name" value="WH_DNA-bd_sf"/>
</dbReference>
<name>M1MCH9_9CLOT</name>
<evidence type="ECO:0000256" key="1">
    <source>
        <dbReference type="ARBA" id="ARBA00023015"/>
    </source>
</evidence>
<keyword evidence="1" id="KW-0805">Transcription regulation</keyword>
<dbReference type="NCBIfam" id="NF033788">
    <property type="entry name" value="HTH_metalloreg"/>
    <property type="match status" value="1"/>
</dbReference>
<dbReference type="AlphaFoldDB" id="M1MCH9"/>
<dbReference type="InterPro" id="IPR011991">
    <property type="entry name" value="ArsR-like_HTH"/>
</dbReference>
<evidence type="ECO:0000256" key="3">
    <source>
        <dbReference type="ARBA" id="ARBA00023163"/>
    </source>
</evidence>
<gene>
    <name evidence="5" type="ORF">Cspa_c18490</name>
</gene>
<dbReference type="OrthoDB" id="9798835at2"/>
<dbReference type="PRINTS" id="PR00778">
    <property type="entry name" value="HTHARSR"/>
</dbReference>
<dbReference type="PROSITE" id="PS50987">
    <property type="entry name" value="HTH_ARSR_2"/>
    <property type="match status" value="1"/>
</dbReference>
<dbReference type="PATRIC" id="fig|931276.5.peg.1833"/>
<dbReference type="SUPFAM" id="SSF46785">
    <property type="entry name" value="Winged helix' DNA-binding domain"/>
    <property type="match status" value="1"/>
</dbReference>
<dbReference type="PANTHER" id="PTHR33154">
    <property type="entry name" value="TRANSCRIPTIONAL REGULATOR, ARSR FAMILY"/>
    <property type="match status" value="1"/>
</dbReference>
<dbReference type="HOGENOM" id="CLU_097806_8_0_9"/>
<dbReference type="InterPro" id="IPR001845">
    <property type="entry name" value="HTH_ArsR_DNA-bd_dom"/>
</dbReference>
<dbReference type="GO" id="GO:0003677">
    <property type="term" value="F:DNA binding"/>
    <property type="evidence" value="ECO:0007669"/>
    <property type="project" value="UniProtKB-KW"/>
</dbReference>
<dbReference type="RefSeq" id="WP_015391940.1">
    <property type="nucleotide sequence ID" value="NC_020291.1"/>
</dbReference>
<dbReference type="KEGG" id="csr:Cspa_c18490"/>
<reference evidence="5 6" key="1">
    <citation type="submission" date="2013-02" db="EMBL/GenBank/DDBJ databases">
        <title>Genome sequence of Clostridium saccharoperbutylacetonicum N1-4(HMT).</title>
        <authorList>
            <person name="Poehlein A."/>
            <person name="Daniel R."/>
        </authorList>
    </citation>
    <scope>NUCLEOTIDE SEQUENCE [LARGE SCALE GENOMIC DNA]</scope>
    <source>
        <strain evidence="6">N1-4(HMT)</strain>
    </source>
</reference>
<dbReference type="STRING" id="36745.CLSAP_17800"/>
<evidence type="ECO:0000313" key="5">
    <source>
        <dbReference type="EMBL" id="AGF55619.1"/>
    </source>
</evidence>
<dbReference type="CDD" id="cd00090">
    <property type="entry name" value="HTH_ARSR"/>
    <property type="match status" value="1"/>
</dbReference>
<dbReference type="PANTHER" id="PTHR33154:SF33">
    <property type="entry name" value="TRANSCRIPTIONAL REPRESSOR SDPR"/>
    <property type="match status" value="1"/>
</dbReference>
<feature type="domain" description="HTH arsR-type" evidence="4">
    <location>
        <begin position="11"/>
        <end position="117"/>
    </location>
</feature>
<accession>M1MCH9</accession>
<evidence type="ECO:0000259" key="4">
    <source>
        <dbReference type="PROSITE" id="PS50987"/>
    </source>
</evidence>
<sequence>MNEFDELLELLKEFKESQKALIAIGDETRQLIISTLLLSDCRGIRVGDIAEKAKLSRPSVSHHLQILKNANMRSVRKEGTRNYYYLDARENELNKLIKLFGHVNSIMKLVPDRRDNF</sequence>
<dbReference type="eggNOG" id="COG0640">
    <property type="taxonomic scope" value="Bacteria"/>
</dbReference>
<keyword evidence="3" id="KW-0804">Transcription</keyword>
<dbReference type="GO" id="GO:0003700">
    <property type="term" value="F:DNA-binding transcription factor activity"/>
    <property type="evidence" value="ECO:0007669"/>
    <property type="project" value="InterPro"/>
</dbReference>
<keyword evidence="2" id="KW-0238">DNA-binding</keyword>
<keyword evidence="6" id="KW-1185">Reference proteome</keyword>
<dbReference type="InterPro" id="IPR036388">
    <property type="entry name" value="WH-like_DNA-bd_sf"/>
</dbReference>
<dbReference type="EMBL" id="CP004121">
    <property type="protein sequence ID" value="AGF55619.1"/>
    <property type="molecule type" value="Genomic_DNA"/>
</dbReference>
<organism evidence="5 6">
    <name type="scientific">Clostridium saccharoperbutylacetonicum N1-4(HMT)</name>
    <dbReference type="NCBI Taxonomy" id="931276"/>
    <lineage>
        <taxon>Bacteria</taxon>
        <taxon>Bacillati</taxon>
        <taxon>Bacillota</taxon>
        <taxon>Clostridia</taxon>
        <taxon>Eubacteriales</taxon>
        <taxon>Clostridiaceae</taxon>
        <taxon>Clostridium</taxon>
    </lineage>
</organism>
<dbReference type="InterPro" id="IPR051081">
    <property type="entry name" value="HTH_MetalResp_TranReg"/>
</dbReference>
<protein>
    <submittedName>
        <fullName evidence="5">Putative transcriptional regulator</fullName>
    </submittedName>
</protein>
<dbReference type="Proteomes" id="UP000011728">
    <property type="component" value="Chromosome"/>
</dbReference>
<dbReference type="Gene3D" id="1.10.10.10">
    <property type="entry name" value="Winged helix-like DNA-binding domain superfamily/Winged helix DNA-binding domain"/>
    <property type="match status" value="1"/>
</dbReference>
<evidence type="ECO:0000313" key="6">
    <source>
        <dbReference type="Proteomes" id="UP000011728"/>
    </source>
</evidence>
<dbReference type="Pfam" id="PF01022">
    <property type="entry name" value="HTH_5"/>
    <property type="match status" value="1"/>
</dbReference>